<reference evidence="1" key="1">
    <citation type="submission" date="2015-03" db="EMBL/GenBank/DDBJ databases">
        <title>Wuchereria bancrofti Genome Sequencing Papua New Guinea Strain.</title>
        <authorList>
            <person name="Small S.T."/>
            <person name="Serre D."/>
            <person name="Zimmerman P.A."/>
        </authorList>
    </citation>
    <scope>NUCLEOTIDE SEQUENCE [LARGE SCALE GENOMIC DNA]</scope>
    <source>
        <strain evidence="1">pt0022</strain>
    </source>
</reference>
<sequence>MGYNEVARRMYQHYPQNMIHTFDTEHLCQAQCHVPCSMKHISDLMMQRWLCPVKYSSTSKPLNSRY</sequence>
<reference evidence="2" key="3">
    <citation type="submission" date="2024-02" db="UniProtKB">
        <authorList>
            <consortium name="WormBaseParasite"/>
        </authorList>
    </citation>
    <scope>IDENTIFICATION</scope>
    <source>
        <strain evidence="2">pt0022</strain>
    </source>
</reference>
<organism evidence="1 2">
    <name type="scientific">Wuchereria bancrofti</name>
    <dbReference type="NCBI Taxonomy" id="6293"/>
    <lineage>
        <taxon>Eukaryota</taxon>
        <taxon>Metazoa</taxon>
        <taxon>Ecdysozoa</taxon>
        <taxon>Nematoda</taxon>
        <taxon>Chromadorea</taxon>
        <taxon>Rhabditida</taxon>
        <taxon>Spirurina</taxon>
        <taxon>Spiruromorpha</taxon>
        <taxon>Filarioidea</taxon>
        <taxon>Onchocercidae</taxon>
        <taxon>Wuchereria</taxon>
    </lineage>
</organism>
<dbReference type="WBParaSite" id="mrna-Wban_02202">
    <property type="protein sequence ID" value="mrna-Wban_02202"/>
    <property type="gene ID" value="Wban_02202"/>
</dbReference>
<dbReference type="Proteomes" id="UP000093561">
    <property type="component" value="Unassembled WGS sequence"/>
</dbReference>
<proteinExistence type="predicted"/>
<reference evidence="1" key="2">
    <citation type="journal article" date="2016" name="Mol. Ecol.">
        <title>Population genomics of the filarial nematode parasite Wuchereria bancrofti from mosquitoes.</title>
        <authorList>
            <person name="Small S.T."/>
            <person name="Reimer L.J."/>
            <person name="Tisch D.J."/>
            <person name="King C.L."/>
            <person name="Christensen B.M."/>
            <person name="Siba P.M."/>
            <person name="Kazura J.W."/>
            <person name="Serre D."/>
            <person name="Zimmerman P.A."/>
        </authorList>
    </citation>
    <scope>NUCLEOTIDE SEQUENCE</scope>
    <source>
        <strain evidence="1">pt0022</strain>
    </source>
</reference>
<evidence type="ECO:0000313" key="1">
    <source>
        <dbReference type="Proteomes" id="UP000093561"/>
    </source>
</evidence>
<name>A0AAF5PKY1_WUCBA</name>
<accession>A0AAF5PKY1</accession>
<evidence type="ECO:0000313" key="2">
    <source>
        <dbReference type="WBParaSite" id="mrna-Wban_02202"/>
    </source>
</evidence>
<protein>
    <submittedName>
        <fullName evidence="2">Uncharacterized protein</fullName>
    </submittedName>
</protein>
<dbReference type="AlphaFoldDB" id="A0AAF5PKY1"/>